<dbReference type="InterPro" id="IPR050194">
    <property type="entry name" value="Glycosyltransferase_grp1"/>
</dbReference>
<keyword evidence="2" id="KW-0808">Transferase</keyword>
<dbReference type="Gene3D" id="3.40.50.2000">
    <property type="entry name" value="Glycogen Phosphorylase B"/>
    <property type="match status" value="2"/>
</dbReference>
<dbReference type="EMBL" id="VITW01000001">
    <property type="protein sequence ID" value="TWB84601.1"/>
    <property type="molecule type" value="Genomic_DNA"/>
</dbReference>
<dbReference type="PANTHER" id="PTHR45947">
    <property type="entry name" value="SULFOQUINOVOSYL TRANSFERASE SQD2"/>
    <property type="match status" value="1"/>
</dbReference>
<proteinExistence type="predicted"/>
<dbReference type="AlphaFoldDB" id="A0A560KMU1"/>
<dbReference type="RefSeq" id="WP_080139698.1">
    <property type="nucleotide sequence ID" value="NZ_LWIG01000057.1"/>
</dbReference>
<dbReference type="GO" id="GO:0016757">
    <property type="term" value="F:glycosyltransferase activity"/>
    <property type="evidence" value="ECO:0007669"/>
    <property type="project" value="UniProtKB-ARBA"/>
</dbReference>
<accession>A0A560KMU1</accession>
<feature type="domain" description="Glycosyltransferase subfamily 4-like N-terminal" evidence="1">
    <location>
        <begin position="44"/>
        <end position="154"/>
    </location>
</feature>
<evidence type="ECO:0000313" key="3">
    <source>
        <dbReference type="Proteomes" id="UP000315914"/>
    </source>
</evidence>
<dbReference type="InterPro" id="IPR028098">
    <property type="entry name" value="Glyco_trans_4-like_N"/>
</dbReference>
<organism evidence="2 3">
    <name type="scientific">Bradyrhizobium sacchari</name>
    <dbReference type="NCBI Taxonomy" id="1399419"/>
    <lineage>
        <taxon>Bacteria</taxon>
        <taxon>Pseudomonadati</taxon>
        <taxon>Pseudomonadota</taxon>
        <taxon>Alphaproteobacteria</taxon>
        <taxon>Hyphomicrobiales</taxon>
        <taxon>Nitrobacteraceae</taxon>
        <taxon>Bradyrhizobium</taxon>
    </lineage>
</organism>
<dbReference type="Pfam" id="PF13692">
    <property type="entry name" value="Glyco_trans_1_4"/>
    <property type="match status" value="1"/>
</dbReference>
<keyword evidence="3" id="KW-1185">Reference proteome</keyword>
<dbReference type="Pfam" id="PF13439">
    <property type="entry name" value="Glyco_transf_4"/>
    <property type="match status" value="1"/>
</dbReference>
<name>A0A560KMU1_9BRAD</name>
<reference evidence="2 3" key="1">
    <citation type="submission" date="2019-06" db="EMBL/GenBank/DDBJ databases">
        <title>Genomic Encyclopedia of Type Strains, Phase IV (KMG-V): Genome sequencing to study the core and pangenomes of soil and plant-associated prokaryotes.</title>
        <authorList>
            <person name="Whitman W."/>
        </authorList>
    </citation>
    <scope>NUCLEOTIDE SEQUENCE [LARGE SCALE GENOMIC DNA]</scope>
    <source>
        <strain evidence="2 3">BR 10556</strain>
    </source>
</reference>
<evidence type="ECO:0000259" key="1">
    <source>
        <dbReference type="Pfam" id="PF13439"/>
    </source>
</evidence>
<dbReference type="Proteomes" id="UP000315914">
    <property type="component" value="Unassembled WGS sequence"/>
</dbReference>
<gene>
    <name evidence="2" type="ORF">FBZ95_1011046</name>
</gene>
<dbReference type="SUPFAM" id="SSF53756">
    <property type="entry name" value="UDP-Glycosyltransferase/glycogen phosphorylase"/>
    <property type="match status" value="1"/>
</dbReference>
<dbReference type="STRING" id="1399419.A5906_12930"/>
<dbReference type="PANTHER" id="PTHR45947:SF15">
    <property type="entry name" value="TEICHURONIC ACID BIOSYNTHESIS GLYCOSYLTRANSFERASE TUAC-RELATED"/>
    <property type="match status" value="1"/>
</dbReference>
<sequence length="322" mass="35545">MMVLHVTGAYPTKQNPSEGVFIRTQVESLAKLGIDVDVCLLNGTGIGKYIKGIAEVRKAVRSREYDIVHAHYMYSGWTARLATALPLVVSFMGNDVYGDCSERGEYRFYNRMLHGLFSRLLSYATAHNIAKSAGLAKYLRAKTTSIISNGVDLDIFYPRTVAKREVDLKEDEQHVLFAGRPSAGGYKRYPLAEAAFELVRKSNPSAKLVTLDKRTQQEVARFLNAVDCLLLTSAHEGSPNIVKEALACNLPIVSVDVGDVAERIREFEGCYIVPDEPAFIAEAVAKVLVRGKRLSGAYAAVDEISLAKIGRRIQSLYEHVLS</sequence>
<evidence type="ECO:0000313" key="2">
    <source>
        <dbReference type="EMBL" id="TWB84601.1"/>
    </source>
</evidence>
<comment type="caution">
    <text evidence="2">The sequence shown here is derived from an EMBL/GenBank/DDBJ whole genome shotgun (WGS) entry which is preliminary data.</text>
</comment>
<protein>
    <submittedName>
        <fullName evidence="2">Glycosyltransferase involved in cell wall biosynthesis</fullName>
    </submittedName>
</protein>
<dbReference type="OrthoDB" id="9781738at2"/>